<gene>
    <name evidence="2" type="ORF">J2X11_001044</name>
</gene>
<dbReference type="Pfam" id="PF26571">
    <property type="entry name" value="VldE"/>
    <property type="match status" value="1"/>
</dbReference>
<proteinExistence type="predicted"/>
<comment type="caution">
    <text evidence="2">The sequence shown here is derived from an EMBL/GenBank/DDBJ whole genome shotgun (WGS) entry which is preliminary data.</text>
</comment>
<accession>A0ABU1UM09</accession>
<dbReference type="Proteomes" id="UP001257739">
    <property type="component" value="Unassembled WGS sequence"/>
</dbReference>
<feature type="domain" description="ARB-07466-like C-terminal" evidence="1">
    <location>
        <begin position="218"/>
        <end position="264"/>
    </location>
</feature>
<name>A0ABU1UM09_9ACTN</name>
<evidence type="ECO:0000313" key="3">
    <source>
        <dbReference type="Proteomes" id="UP001257739"/>
    </source>
</evidence>
<evidence type="ECO:0000259" key="1">
    <source>
        <dbReference type="Pfam" id="PF26571"/>
    </source>
</evidence>
<dbReference type="InterPro" id="IPR058593">
    <property type="entry name" value="ARB_07466-like_C"/>
</dbReference>
<dbReference type="RefSeq" id="WP_309967595.1">
    <property type="nucleotide sequence ID" value="NZ_JAVDWH010000001.1"/>
</dbReference>
<organism evidence="2 3">
    <name type="scientific">Aeromicrobium panaciterrae</name>
    <dbReference type="NCBI Taxonomy" id="363861"/>
    <lineage>
        <taxon>Bacteria</taxon>
        <taxon>Bacillati</taxon>
        <taxon>Actinomycetota</taxon>
        <taxon>Actinomycetes</taxon>
        <taxon>Propionibacteriales</taxon>
        <taxon>Nocardioidaceae</taxon>
        <taxon>Aeromicrobium</taxon>
    </lineage>
</organism>
<evidence type="ECO:0000313" key="2">
    <source>
        <dbReference type="EMBL" id="MDR7086205.1"/>
    </source>
</evidence>
<protein>
    <recommendedName>
        <fullName evidence="1">ARB-07466-like C-terminal domain-containing protein</fullName>
    </recommendedName>
</protein>
<keyword evidence="3" id="KW-1185">Reference proteome</keyword>
<dbReference type="EMBL" id="JAVDWH010000001">
    <property type="protein sequence ID" value="MDR7086205.1"/>
    <property type="molecule type" value="Genomic_DNA"/>
</dbReference>
<sequence>MKLRWLVVCGLVAAGILVATGLRDRAPLRSEYCVAEVGDVRAQVDLEQGRWASLMAAIAQERGLSPRATTIAIATAFQESKIHNIDYGDRDSVGLFQQRPSQGWGTVEQIMNPHYAIGRFYSALAKIKGYESMVITEAAQKVQRSGFPTAYAQHEPEARALASALRGYSPAAFTCQINPQGNSSTQVVVEDVQRAFGKIESGQDRDNARFPLTGKPADVKARGWAIAHYLVGNASHLGITTVKFETKQWNAERSDLGWTKTDDADPDIVRVSTN</sequence>
<reference evidence="2 3" key="1">
    <citation type="submission" date="2023-07" db="EMBL/GenBank/DDBJ databases">
        <title>Sorghum-associated microbial communities from plants grown in Nebraska, USA.</title>
        <authorList>
            <person name="Schachtman D."/>
        </authorList>
    </citation>
    <scope>NUCLEOTIDE SEQUENCE [LARGE SCALE GENOMIC DNA]</scope>
    <source>
        <strain evidence="2 3">BE248</strain>
    </source>
</reference>